<dbReference type="EMBL" id="BFAA01147772">
    <property type="protein sequence ID" value="GCB85256.1"/>
    <property type="molecule type" value="Genomic_DNA"/>
</dbReference>
<evidence type="ECO:0000313" key="3">
    <source>
        <dbReference type="Proteomes" id="UP000288216"/>
    </source>
</evidence>
<protein>
    <submittedName>
        <fullName evidence="2">Uncharacterized protein</fullName>
    </submittedName>
</protein>
<reference evidence="2 3" key="1">
    <citation type="journal article" date="2018" name="Nat. Ecol. Evol.">
        <title>Shark genomes provide insights into elasmobranch evolution and the origin of vertebrates.</title>
        <authorList>
            <person name="Hara Y"/>
            <person name="Yamaguchi K"/>
            <person name="Onimaru K"/>
            <person name="Kadota M"/>
            <person name="Koyanagi M"/>
            <person name="Keeley SD"/>
            <person name="Tatsumi K"/>
            <person name="Tanaka K"/>
            <person name="Motone F"/>
            <person name="Kageyama Y"/>
            <person name="Nozu R"/>
            <person name="Adachi N"/>
            <person name="Nishimura O"/>
            <person name="Nakagawa R"/>
            <person name="Tanegashima C"/>
            <person name="Kiyatake I"/>
            <person name="Matsumoto R"/>
            <person name="Murakumo K"/>
            <person name="Nishida K"/>
            <person name="Terakita A"/>
            <person name="Kuratani S"/>
            <person name="Sato K"/>
            <person name="Hyodo S Kuraku.S."/>
        </authorList>
    </citation>
    <scope>NUCLEOTIDE SEQUENCE [LARGE SCALE GENOMIC DNA]</scope>
</reference>
<evidence type="ECO:0000256" key="1">
    <source>
        <dbReference type="SAM" id="MobiDB-lite"/>
    </source>
</evidence>
<feature type="non-terminal residue" evidence="2">
    <location>
        <position position="1"/>
    </location>
</feature>
<organism evidence="2 3">
    <name type="scientific">Scyliorhinus torazame</name>
    <name type="common">Cloudy catshark</name>
    <name type="synonym">Catulus torazame</name>
    <dbReference type="NCBI Taxonomy" id="75743"/>
    <lineage>
        <taxon>Eukaryota</taxon>
        <taxon>Metazoa</taxon>
        <taxon>Chordata</taxon>
        <taxon>Craniata</taxon>
        <taxon>Vertebrata</taxon>
        <taxon>Chondrichthyes</taxon>
        <taxon>Elasmobranchii</taxon>
        <taxon>Galeomorphii</taxon>
        <taxon>Galeoidea</taxon>
        <taxon>Carcharhiniformes</taxon>
        <taxon>Scyliorhinidae</taxon>
        <taxon>Scyliorhinus</taxon>
    </lineage>
</organism>
<feature type="region of interest" description="Disordered" evidence="1">
    <location>
        <begin position="1"/>
        <end position="63"/>
    </location>
</feature>
<keyword evidence="3" id="KW-1185">Reference proteome</keyword>
<evidence type="ECO:0000313" key="2">
    <source>
        <dbReference type="EMBL" id="GCB85256.1"/>
    </source>
</evidence>
<feature type="compositionally biased region" description="Basic and acidic residues" evidence="1">
    <location>
        <begin position="32"/>
        <end position="54"/>
    </location>
</feature>
<feature type="compositionally biased region" description="Basic residues" evidence="1">
    <location>
        <begin position="1"/>
        <end position="12"/>
    </location>
</feature>
<comment type="caution">
    <text evidence="2">The sequence shown here is derived from an EMBL/GenBank/DDBJ whole genome shotgun (WGS) entry which is preliminary data.</text>
</comment>
<accession>A0A401QIR3</accession>
<dbReference type="Proteomes" id="UP000288216">
    <property type="component" value="Unassembled WGS sequence"/>
</dbReference>
<sequence length="63" mass="7375">GSHLSGRRKQRHDRTLQRAGDDIPQEESTNGSEKREEPQPGSEEREEPRVERYSNRYNTLPAR</sequence>
<dbReference type="AlphaFoldDB" id="A0A401QIR3"/>
<proteinExistence type="predicted"/>
<name>A0A401QIR3_SCYTO</name>
<gene>
    <name evidence="2" type="ORF">scyTo_0025996</name>
</gene>